<dbReference type="GO" id="GO:0000407">
    <property type="term" value="C:phagophore assembly site"/>
    <property type="evidence" value="ECO:0007669"/>
    <property type="project" value="TreeGrafter"/>
</dbReference>
<sequence>MEIKKVGNYTLYYERQLGKGVLGEVIEGERIDNKEKVAVKIVKKSALQDKQRFENIGLSKCLQREIIIQKSLNNPNIIKMYEAKESANNIYMFMEKGDCTLLDYQKQKLFDNDSVTQLMKQLLSALQYMSEVKIINQLQDDKEYEGICHLDLKPQNILMVGNIPKITDFGMSIQKNQEQSEKLLNSEDELCQTHHFYLGKGTLV</sequence>
<dbReference type="PROSITE" id="PS00108">
    <property type="entry name" value="PROTEIN_KINASE_ST"/>
    <property type="match status" value="1"/>
</dbReference>
<dbReference type="EMBL" id="CAJJDN010000045">
    <property type="protein sequence ID" value="CAD8083669.1"/>
    <property type="molecule type" value="Genomic_DNA"/>
</dbReference>
<keyword evidence="2" id="KW-0547">Nucleotide-binding</keyword>
<evidence type="ECO:0000256" key="2">
    <source>
        <dbReference type="ARBA" id="ARBA00022741"/>
    </source>
</evidence>
<dbReference type="PROSITE" id="PS50011">
    <property type="entry name" value="PROTEIN_KINASE_DOM"/>
    <property type="match status" value="1"/>
</dbReference>
<dbReference type="GO" id="GO:0016020">
    <property type="term" value="C:membrane"/>
    <property type="evidence" value="ECO:0007669"/>
    <property type="project" value="TreeGrafter"/>
</dbReference>
<dbReference type="InterPro" id="IPR000719">
    <property type="entry name" value="Prot_kinase_dom"/>
</dbReference>
<dbReference type="InterPro" id="IPR045269">
    <property type="entry name" value="Atg1-like"/>
</dbReference>
<evidence type="ECO:0000256" key="3">
    <source>
        <dbReference type="ARBA" id="ARBA00022777"/>
    </source>
</evidence>
<name>A0A8S1MV84_9CILI</name>
<proteinExistence type="predicted"/>
<evidence type="ECO:0000313" key="7">
    <source>
        <dbReference type="Proteomes" id="UP000692954"/>
    </source>
</evidence>
<dbReference type="PANTHER" id="PTHR24348">
    <property type="entry name" value="SERINE/THREONINE-PROTEIN KINASE UNC-51-RELATED"/>
    <property type="match status" value="1"/>
</dbReference>
<dbReference type="Proteomes" id="UP000692954">
    <property type="component" value="Unassembled WGS sequence"/>
</dbReference>
<dbReference type="GO" id="GO:0005829">
    <property type="term" value="C:cytosol"/>
    <property type="evidence" value="ECO:0007669"/>
    <property type="project" value="TreeGrafter"/>
</dbReference>
<keyword evidence="3" id="KW-0418">Kinase</keyword>
<reference evidence="6" key="1">
    <citation type="submission" date="2021-01" db="EMBL/GenBank/DDBJ databases">
        <authorList>
            <consortium name="Genoscope - CEA"/>
            <person name="William W."/>
        </authorList>
    </citation>
    <scope>NUCLEOTIDE SEQUENCE</scope>
</reference>
<dbReference type="AlphaFoldDB" id="A0A8S1MV84"/>
<dbReference type="GO" id="GO:0005776">
    <property type="term" value="C:autophagosome"/>
    <property type="evidence" value="ECO:0007669"/>
    <property type="project" value="TreeGrafter"/>
</dbReference>
<dbReference type="SMART" id="SM00220">
    <property type="entry name" value="S_TKc"/>
    <property type="match status" value="1"/>
</dbReference>
<keyword evidence="1" id="KW-0808">Transferase</keyword>
<evidence type="ECO:0000256" key="4">
    <source>
        <dbReference type="ARBA" id="ARBA00022840"/>
    </source>
</evidence>
<dbReference type="OrthoDB" id="5986190at2759"/>
<evidence type="ECO:0000313" key="6">
    <source>
        <dbReference type="EMBL" id="CAD8083669.1"/>
    </source>
</evidence>
<dbReference type="GO" id="GO:0004674">
    <property type="term" value="F:protein serine/threonine kinase activity"/>
    <property type="evidence" value="ECO:0007669"/>
    <property type="project" value="InterPro"/>
</dbReference>
<dbReference type="GO" id="GO:0000045">
    <property type="term" value="P:autophagosome assembly"/>
    <property type="evidence" value="ECO:0007669"/>
    <property type="project" value="TreeGrafter"/>
</dbReference>
<dbReference type="Pfam" id="PF00069">
    <property type="entry name" value="Pkinase"/>
    <property type="match status" value="1"/>
</dbReference>
<dbReference type="GO" id="GO:0010506">
    <property type="term" value="P:regulation of autophagy"/>
    <property type="evidence" value="ECO:0007669"/>
    <property type="project" value="InterPro"/>
</dbReference>
<dbReference type="InterPro" id="IPR008271">
    <property type="entry name" value="Ser/Thr_kinase_AS"/>
</dbReference>
<evidence type="ECO:0000256" key="1">
    <source>
        <dbReference type="ARBA" id="ARBA00022679"/>
    </source>
</evidence>
<feature type="domain" description="Protein kinase" evidence="5">
    <location>
        <begin position="11"/>
        <end position="204"/>
    </location>
</feature>
<dbReference type="PANTHER" id="PTHR24348:SF22">
    <property type="entry name" value="NON-SPECIFIC SERINE_THREONINE PROTEIN KINASE"/>
    <property type="match status" value="1"/>
</dbReference>
<evidence type="ECO:0000259" key="5">
    <source>
        <dbReference type="PROSITE" id="PS50011"/>
    </source>
</evidence>
<comment type="caution">
    <text evidence="6">The sequence shown here is derived from an EMBL/GenBank/DDBJ whole genome shotgun (WGS) entry which is preliminary data.</text>
</comment>
<accession>A0A8S1MV84</accession>
<keyword evidence="4" id="KW-0067">ATP-binding</keyword>
<gene>
    <name evidence="6" type="ORF">PSON_ATCC_30995.1.T0450203</name>
</gene>
<protein>
    <recommendedName>
        <fullName evidence="5">Protein kinase domain-containing protein</fullName>
    </recommendedName>
</protein>
<keyword evidence="7" id="KW-1185">Reference proteome</keyword>
<dbReference type="GO" id="GO:0005524">
    <property type="term" value="F:ATP binding"/>
    <property type="evidence" value="ECO:0007669"/>
    <property type="project" value="UniProtKB-KW"/>
</dbReference>
<organism evidence="6 7">
    <name type="scientific">Paramecium sonneborni</name>
    <dbReference type="NCBI Taxonomy" id="65129"/>
    <lineage>
        <taxon>Eukaryota</taxon>
        <taxon>Sar</taxon>
        <taxon>Alveolata</taxon>
        <taxon>Ciliophora</taxon>
        <taxon>Intramacronucleata</taxon>
        <taxon>Oligohymenophorea</taxon>
        <taxon>Peniculida</taxon>
        <taxon>Parameciidae</taxon>
        <taxon>Paramecium</taxon>
    </lineage>
</organism>